<proteinExistence type="inferred from homology"/>
<reference evidence="10 11" key="1">
    <citation type="submission" date="2019-02" db="EMBL/GenBank/DDBJ databases">
        <title>Hansschlegelia quercus sp. nov., a novel methylotrophic bacterium from buds of oak (Quercus robur L.).</title>
        <authorList>
            <person name="Agafonova N.V."/>
            <person name="Kaparullina E.N."/>
            <person name="Grouzdev D.S."/>
            <person name="Doronina N.V."/>
        </authorList>
    </citation>
    <scope>NUCLEOTIDE SEQUENCE [LARGE SCALE GENOMIC DNA]</scope>
    <source>
        <strain evidence="10 11">Dub</strain>
    </source>
</reference>
<keyword evidence="3 8" id="KW-0813">Transport</keyword>
<dbReference type="PANTHER" id="PTHR42929">
    <property type="entry name" value="INNER MEMBRANE ABC TRANSPORTER PERMEASE PROTEIN YDCU-RELATED-RELATED"/>
    <property type="match status" value="1"/>
</dbReference>
<feature type="domain" description="ABC transmembrane type-1" evidence="9">
    <location>
        <begin position="374"/>
        <end position="561"/>
    </location>
</feature>
<feature type="transmembrane region" description="Helical" evidence="8">
    <location>
        <begin position="266"/>
        <end position="288"/>
    </location>
</feature>
<evidence type="ECO:0000313" key="11">
    <source>
        <dbReference type="Proteomes" id="UP000291613"/>
    </source>
</evidence>
<comment type="similarity">
    <text evidence="2">Belongs to the binding-protein-dependent transport system permease family. CysTW subfamily.</text>
</comment>
<evidence type="ECO:0000256" key="7">
    <source>
        <dbReference type="ARBA" id="ARBA00023136"/>
    </source>
</evidence>
<evidence type="ECO:0000256" key="1">
    <source>
        <dbReference type="ARBA" id="ARBA00004651"/>
    </source>
</evidence>
<dbReference type="GO" id="GO:0055085">
    <property type="term" value="P:transmembrane transport"/>
    <property type="evidence" value="ECO:0007669"/>
    <property type="project" value="InterPro"/>
</dbReference>
<feature type="transmembrane region" description="Helical" evidence="8">
    <location>
        <begin position="486"/>
        <end position="509"/>
    </location>
</feature>
<evidence type="ECO:0000313" key="10">
    <source>
        <dbReference type="EMBL" id="TBN52420.1"/>
    </source>
</evidence>
<feature type="transmembrane region" description="Helical" evidence="8">
    <location>
        <begin position="113"/>
        <end position="137"/>
    </location>
</feature>
<keyword evidence="5 8" id="KW-0812">Transmembrane</keyword>
<feature type="transmembrane region" description="Helical" evidence="8">
    <location>
        <begin position="378"/>
        <end position="400"/>
    </location>
</feature>
<evidence type="ECO:0000256" key="4">
    <source>
        <dbReference type="ARBA" id="ARBA00022475"/>
    </source>
</evidence>
<dbReference type="Gene3D" id="1.10.3720.10">
    <property type="entry name" value="MetI-like"/>
    <property type="match status" value="2"/>
</dbReference>
<comment type="subcellular location">
    <subcellularLocation>
        <location evidence="1 8">Cell membrane</location>
        <topology evidence="1 8">Multi-pass membrane protein</topology>
    </subcellularLocation>
</comment>
<feature type="domain" description="ABC transmembrane type-1" evidence="9">
    <location>
        <begin position="79"/>
        <end position="286"/>
    </location>
</feature>
<feature type="transmembrane region" description="Helical" evidence="8">
    <location>
        <begin position="542"/>
        <end position="561"/>
    </location>
</feature>
<gene>
    <name evidence="10" type="ORF">EYR15_11300</name>
</gene>
<feature type="transmembrane region" description="Helical" evidence="8">
    <location>
        <begin position="160"/>
        <end position="182"/>
    </location>
</feature>
<dbReference type="PROSITE" id="PS50928">
    <property type="entry name" value="ABC_TM1"/>
    <property type="match status" value="2"/>
</dbReference>
<protein>
    <submittedName>
        <fullName evidence="10">ABC transporter permease subunit</fullName>
    </submittedName>
</protein>
<feature type="transmembrane region" description="Helical" evidence="8">
    <location>
        <begin position="29"/>
        <end position="52"/>
    </location>
</feature>
<dbReference type="InterPro" id="IPR000515">
    <property type="entry name" value="MetI-like"/>
</dbReference>
<evidence type="ECO:0000256" key="8">
    <source>
        <dbReference type="RuleBase" id="RU363032"/>
    </source>
</evidence>
<dbReference type="Proteomes" id="UP000291613">
    <property type="component" value="Unassembled WGS sequence"/>
</dbReference>
<feature type="transmembrane region" description="Helical" evidence="8">
    <location>
        <begin position="322"/>
        <end position="343"/>
    </location>
</feature>
<accession>A0A4Q9GN93</accession>
<evidence type="ECO:0000256" key="3">
    <source>
        <dbReference type="ARBA" id="ARBA00022448"/>
    </source>
</evidence>
<dbReference type="OrthoDB" id="9807047at2"/>
<evidence type="ECO:0000256" key="6">
    <source>
        <dbReference type="ARBA" id="ARBA00022989"/>
    </source>
</evidence>
<keyword evidence="7 8" id="KW-0472">Membrane</keyword>
<keyword evidence="11" id="KW-1185">Reference proteome</keyword>
<dbReference type="GO" id="GO:0005886">
    <property type="term" value="C:plasma membrane"/>
    <property type="evidence" value="ECO:0007669"/>
    <property type="project" value="UniProtKB-SubCell"/>
</dbReference>
<evidence type="ECO:0000259" key="9">
    <source>
        <dbReference type="PROSITE" id="PS50928"/>
    </source>
</evidence>
<keyword evidence="6 8" id="KW-1133">Transmembrane helix</keyword>
<dbReference type="AlphaFoldDB" id="A0A4Q9GN93"/>
<organism evidence="10 11">
    <name type="scientific">Hansschlegelia quercus</name>
    <dbReference type="NCBI Taxonomy" id="2528245"/>
    <lineage>
        <taxon>Bacteria</taxon>
        <taxon>Pseudomonadati</taxon>
        <taxon>Pseudomonadota</taxon>
        <taxon>Alphaproteobacteria</taxon>
        <taxon>Hyphomicrobiales</taxon>
        <taxon>Methylopilaceae</taxon>
        <taxon>Hansschlegelia</taxon>
    </lineage>
</organism>
<dbReference type="Pfam" id="PF00528">
    <property type="entry name" value="BPD_transp_1"/>
    <property type="match status" value="2"/>
</dbReference>
<dbReference type="EMBL" id="SIUB01000005">
    <property type="protein sequence ID" value="TBN52420.1"/>
    <property type="molecule type" value="Genomic_DNA"/>
</dbReference>
<feature type="transmembrane region" description="Helical" evidence="8">
    <location>
        <begin position="222"/>
        <end position="246"/>
    </location>
</feature>
<dbReference type="InterPro" id="IPR035906">
    <property type="entry name" value="MetI-like_sf"/>
</dbReference>
<evidence type="ECO:0000256" key="2">
    <source>
        <dbReference type="ARBA" id="ARBA00007069"/>
    </source>
</evidence>
<feature type="transmembrane region" description="Helical" evidence="8">
    <location>
        <begin position="85"/>
        <end position="104"/>
    </location>
</feature>
<dbReference type="SUPFAM" id="SSF161098">
    <property type="entry name" value="MetI-like"/>
    <property type="match status" value="2"/>
</dbReference>
<dbReference type="CDD" id="cd06261">
    <property type="entry name" value="TM_PBP2"/>
    <property type="match status" value="2"/>
</dbReference>
<feature type="transmembrane region" description="Helical" evidence="8">
    <location>
        <begin position="412"/>
        <end position="433"/>
    </location>
</feature>
<keyword evidence="4" id="KW-1003">Cell membrane</keyword>
<dbReference type="PANTHER" id="PTHR42929:SF1">
    <property type="entry name" value="INNER MEMBRANE ABC TRANSPORTER PERMEASE PROTEIN YDCU-RELATED"/>
    <property type="match status" value="1"/>
</dbReference>
<evidence type="ECO:0000256" key="5">
    <source>
        <dbReference type="ARBA" id="ARBA00022692"/>
    </source>
</evidence>
<feature type="transmembrane region" description="Helical" evidence="8">
    <location>
        <begin position="445"/>
        <end position="465"/>
    </location>
</feature>
<name>A0A4Q9GN93_9HYPH</name>
<comment type="caution">
    <text evidence="10">The sequence shown here is derived from an EMBL/GenBank/DDBJ whole genome shotgun (WGS) entry which is preliminary data.</text>
</comment>
<sequence length="577" mass="61822">MVDQSAAATGMTAPVIPRPRIARLVNLPVWIWLVVIVLLPNALLIGCSLMRISNGFIAFDPSLVNYQRLWGSSGFWTLLGRTLKLSLVASGIAALVAYPLAFFVGRIVRRNKALIVTLVLVPLWISLLMRVFAWRLILGQSGLLNSFLVSSGVLDRPSEAFLYTSASVILVFTYIAIPYIFIATLNAFEKLPQSLLEASEDSGASSLQTFLHVVWPLTRRSLAIGVSLAFLITVGDFVTPSMIGGIDGTTIGVLISSQFGMANNWPYGAAVAIVLMLCCGAIVGLVMAACPQRGVLLGDEGARPASGAPSARGRWLKIGGMTGVFAVILFLYAPIALMAFFSFNDSKMQLFPLAGLSLRWYFDLVHNDGLIVAAQRSLIVAFFVITFSTIVGTAFALLLHYGRVSGARFCEFAIALPIAMPGVVLGIVMVLGTEMLRIPSGLVRTVVGQSSFVLPVTMMLVLARLRRLDPSLLEASLDLGADKLRSFLFVLLPLIRGAVASGALLGLTLSADDVMVTLFLAGPSQTLPIWVFNQMRFGFTPTVNAVFTLLAVACLLIVVAASRIGGRLGRPVAQNDA</sequence>